<dbReference type="Gene3D" id="2.140.10.10">
    <property type="entry name" value="Quinoprotein alcohol dehydrogenase-like superfamily"/>
    <property type="match status" value="1"/>
</dbReference>
<dbReference type="PANTHER" id="PTHR32303">
    <property type="entry name" value="QUINOPROTEIN ALCOHOL DEHYDROGENASE (CYTOCHROME C)"/>
    <property type="match status" value="1"/>
</dbReference>
<evidence type="ECO:0000259" key="5">
    <source>
        <dbReference type="Pfam" id="PF01011"/>
    </source>
</evidence>
<evidence type="ECO:0000313" key="7">
    <source>
        <dbReference type="Proteomes" id="UP000199046"/>
    </source>
</evidence>
<keyword evidence="7" id="KW-1185">Reference proteome</keyword>
<reference evidence="7" key="1">
    <citation type="submission" date="2016-10" db="EMBL/GenBank/DDBJ databases">
        <authorList>
            <person name="Varghese N."/>
            <person name="Submissions S."/>
        </authorList>
    </citation>
    <scope>NUCLEOTIDE SEQUENCE [LARGE SCALE GENOMIC DNA]</scope>
    <source>
        <strain evidence="7">DSM 23439</strain>
    </source>
</reference>
<evidence type="ECO:0000256" key="3">
    <source>
        <dbReference type="ARBA" id="ARBA00023002"/>
    </source>
</evidence>
<dbReference type="RefSeq" id="WP_090130328.1">
    <property type="nucleotide sequence ID" value="NZ_FOLY01000001.1"/>
</dbReference>
<evidence type="ECO:0000313" key="6">
    <source>
        <dbReference type="EMBL" id="SFC07069.1"/>
    </source>
</evidence>
<dbReference type="InterPro" id="IPR017511">
    <property type="entry name" value="PQQ_mDH"/>
</dbReference>
<dbReference type="EMBL" id="FOLY01000001">
    <property type="protein sequence ID" value="SFC07069.1"/>
    <property type="molecule type" value="Genomic_DNA"/>
</dbReference>
<dbReference type="PANTHER" id="PTHR32303:SF4">
    <property type="entry name" value="QUINOPROTEIN GLUCOSE DEHYDROGENASE"/>
    <property type="match status" value="1"/>
</dbReference>
<dbReference type="GO" id="GO:0048038">
    <property type="term" value="F:quinone binding"/>
    <property type="evidence" value="ECO:0007669"/>
    <property type="project" value="InterPro"/>
</dbReference>
<comment type="similarity">
    <text evidence="2">Belongs to the bacterial PQQ dehydrogenase family.</text>
</comment>
<feature type="transmembrane region" description="Helical" evidence="4">
    <location>
        <begin position="65"/>
        <end position="88"/>
    </location>
</feature>
<dbReference type="InterPro" id="IPR018391">
    <property type="entry name" value="PQQ_b-propeller_rpt"/>
</dbReference>
<accession>A0A1I1G5H2</accession>
<comment type="cofactor">
    <cofactor evidence="1">
        <name>pyrroloquinoline quinone</name>
        <dbReference type="ChEBI" id="CHEBI:58442"/>
    </cofactor>
</comment>
<dbReference type="AlphaFoldDB" id="A0A1I1G5H2"/>
<evidence type="ECO:0000256" key="4">
    <source>
        <dbReference type="SAM" id="Phobius"/>
    </source>
</evidence>
<sequence length="811" mass="87086">MTREPSGPARKAVALAGIVLFAIGLVLAIGGARLAMLGGSLYYVIAGVVLALSGILIFQRRPSGAVLFFAYFIATLIWALTEAGLAYWPLMPRLGIPLVLCVPVLLSLPTIFPGRAGIGRPAVTRTLAGATAVFCVVLIGFAFQPHGMITPDDDAPAAEAGGNLAQPQWDEWRSYAQSPTGVRYSPANQITPDNVDALEVAWTFRTGDVPQFPYADQATPLEVGGVVYTCTPSSQVFALDADSGEPIWHHDPESRTISTHPRCRGVGYFDADTADNLVPRDAAAAGVSMTPAIDERLADASCTQRILLTTNDARLQAIDASTGELCETFGDRGTVDLQLHLDNPEPDWYTATSAPAVFGNLVIVGGWVSDGIHRGAEPSGVVRAFNVETGALVWAWDAGDPDTHGLPEDGEYTHDSPNMWSHPSFDEKLGLLYMPVGGTIPDYWGVGRNPESEKRATSVVAVDIATGHERWVFQTVHHDLWDYDVSPTPALYDIPDGEGGTIPALAQATKMGEIFLLDRRTGKPITEVEEVPVPQTAVPDEHPSPTQPVSTGMPRIGGGSLSETDMWGMTLFDQLACRIKFNELHYKGSYTPTSTQQTLHYPGVLGGMNWGGVSINPTKDYLLVNDIRIGQLVEFLPREEADAFEATHSGGQEEGLDYMPARNTPYGINRERFVSPLGVPCNTPPFGTLTAIDLKTRKIVWQRPMGTVEETGPLGLRTGLPIPLGMPTLGGSMTTQSGLVFYAGTLDFYLRAFDIDTGKEVWKAPLPVGAQATPMTYTSPETSRQYVVVSASGASGSAEVGDYVIAYALPE</sequence>
<dbReference type="GO" id="GO:0016020">
    <property type="term" value="C:membrane"/>
    <property type="evidence" value="ECO:0007669"/>
    <property type="project" value="InterPro"/>
</dbReference>
<gene>
    <name evidence="6" type="ORF">SAMN05421848_0431</name>
</gene>
<dbReference type="SMART" id="SM00564">
    <property type="entry name" value="PQQ"/>
    <property type="match status" value="6"/>
</dbReference>
<dbReference type="InterPro" id="IPR011047">
    <property type="entry name" value="Quinoprotein_ADH-like_sf"/>
</dbReference>
<evidence type="ECO:0000256" key="1">
    <source>
        <dbReference type="ARBA" id="ARBA00001931"/>
    </source>
</evidence>
<protein>
    <submittedName>
        <fullName evidence="6">Quinate dehydrogenase (Quinone)</fullName>
    </submittedName>
</protein>
<keyword evidence="4" id="KW-1133">Transmembrane helix</keyword>
<feature type="domain" description="Pyrrolo-quinoline quinone repeat" evidence="5">
    <location>
        <begin position="172"/>
        <end position="787"/>
    </location>
</feature>
<dbReference type="NCBIfam" id="TIGR03074">
    <property type="entry name" value="PQQ_membr_DH"/>
    <property type="match status" value="1"/>
</dbReference>
<evidence type="ECO:0000256" key="2">
    <source>
        <dbReference type="ARBA" id="ARBA00008156"/>
    </source>
</evidence>
<dbReference type="STRING" id="402385.SAMN05421848_0431"/>
<keyword evidence="4" id="KW-0472">Membrane</keyword>
<keyword evidence="3" id="KW-0560">Oxidoreductase</keyword>
<proteinExistence type="inferred from homology"/>
<feature type="transmembrane region" description="Helical" evidence="4">
    <location>
        <begin position="126"/>
        <end position="143"/>
    </location>
</feature>
<feature type="transmembrane region" description="Helical" evidence="4">
    <location>
        <begin position="41"/>
        <end position="58"/>
    </location>
</feature>
<feature type="transmembrane region" description="Helical" evidence="4">
    <location>
        <begin position="94"/>
        <end position="114"/>
    </location>
</feature>
<dbReference type="OrthoDB" id="9794322at2"/>
<feature type="transmembrane region" description="Helical" evidence="4">
    <location>
        <begin position="12"/>
        <end position="35"/>
    </location>
</feature>
<dbReference type="Proteomes" id="UP000199046">
    <property type="component" value="Unassembled WGS sequence"/>
</dbReference>
<dbReference type="SUPFAM" id="SSF50998">
    <property type="entry name" value="Quinoprotein alcohol dehydrogenase-like"/>
    <property type="match status" value="1"/>
</dbReference>
<organism evidence="6 7">
    <name type="scientific">Kushneria avicenniae</name>
    <dbReference type="NCBI Taxonomy" id="402385"/>
    <lineage>
        <taxon>Bacteria</taxon>
        <taxon>Pseudomonadati</taxon>
        <taxon>Pseudomonadota</taxon>
        <taxon>Gammaproteobacteria</taxon>
        <taxon>Oceanospirillales</taxon>
        <taxon>Halomonadaceae</taxon>
        <taxon>Kushneria</taxon>
    </lineage>
</organism>
<dbReference type="GO" id="GO:0008876">
    <property type="term" value="F:quinoprotein glucose dehydrogenase activity"/>
    <property type="evidence" value="ECO:0007669"/>
    <property type="project" value="TreeGrafter"/>
</dbReference>
<keyword evidence="4" id="KW-0812">Transmembrane</keyword>
<dbReference type="InterPro" id="IPR002372">
    <property type="entry name" value="PQQ_rpt_dom"/>
</dbReference>
<name>A0A1I1G5H2_9GAMM</name>
<dbReference type="Pfam" id="PF01011">
    <property type="entry name" value="PQQ"/>
    <property type="match status" value="1"/>
</dbReference>
<dbReference type="CDD" id="cd10280">
    <property type="entry name" value="PQQ_mGDH"/>
    <property type="match status" value="1"/>
</dbReference>